<sequence length="1279" mass="143299">MGSAASTRNRQRKQGCERLGITILQLLEVDTVVQDRYQKECWPQVTNSKPSVQQVVKNFIKPETKGKKRSYVEMKYEDMVSPPSWFSCHPWSICHASLVLGLRHLLDRHGETDATSFWVAAYCLFQHDDVSHAPDVVLPAVFGSRHLYGIAVHIDSQREIWRRMWCLSEILASTTHGGETMHMSFVTVEESKTCESTAFLLSDHPVATESENVRRSCDAKFPLSAFALNRPIAIDTSCATLQEDEEAILRQIIKDSGEGKSGVRASTSPRSPKQHPAYLKANTLLRVKVEAAAMRVAVLAKDEQVESALLRGAQNNEMLRGELKQAREQARSPADMASTPKSAPAPPAPPAPSAPPAPEPQIAAGGTDPAEVERSANSKLLGARLGYLLEGFPLQAQRSTGHDDPTFHEMSKTLALSKTGLGYNKLCPRDGRLHCSMVDSLAAGDAQRASHFLSWCWDYRLQMYLQTWRQWCSQHPHMEAFIWQCFFCNNQYRLQEGQQVTDESLGDIFQARLLDIQQMVVMLDKFMQPKYLERVWCVYEMYTAAANSDRVTVDIMLPPDQAADIRTKIASGVWDDIRKKFQEVNVEHAKAREKKDEDMVKEHIKKGAGFDAVNAKVREKMMAWVLKQVEMFLLEDGKVRSGADFLRTAGLADYIDKLEEQGVCTFEDLEDLEDADLAAIGFDPAARERLLQVVKMGPSAREETDFKDKLRMLGLTADVFEGLSEEQVMRNRDMEERLPTLGDKKKFRKWRQSCLTGEAVVEELVALDMLVERGPDWCYDGDSDDDMTPEDGGPQGVGKVVAWCSASGEAYGPSAPRPGWVKVQWQVTGRRRSYRMGTPERHSAELVFAAAIADAQAARALREVPKGEIQLHHLRCNFGYRCGTRFSHYALFDTRVEACEKVAGFKPGDVVEDKDGDRATCVGLKYRADAKKVDMWFHCNGRDGAGLFTHPNHDRCLRKVAHKRLQEVNREDVEGASDGEIDHDERDWVGQNLKPTLKYLSKSGQVLHFDVREEILQHFRMPFKSGDVLVDKADGERMTCIGVASDPMRQLAARHGQRGRRVAGSVAEVWFHVESAGGAGLNPKMYKALSRFKVVENRPVHELGVDSAGDAWDMETALGLLHSLDGALQCDFSFPIGAGKNATPDWFDVRPEIVYNVVGFRPGDVLTIRGGPPGTCLTLIGLRPDPDTGEISVWWHHEDFQTVHAGAGKIPGWEHMRQMMRDTGEKTNLEELKERLRSGKGRSEENQGDLSQQQMEMLSQMSAQLSPADLQQLMGALMR</sequence>
<dbReference type="GO" id="GO:0004842">
    <property type="term" value="F:ubiquitin-protein transferase activity"/>
    <property type="evidence" value="ECO:0007669"/>
    <property type="project" value="InterPro"/>
</dbReference>
<dbReference type="OrthoDB" id="411539at2759"/>
<dbReference type="GO" id="GO:0046872">
    <property type="term" value="F:metal ion binding"/>
    <property type="evidence" value="ECO:0007669"/>
    <property type="project" value="InterPro"/>
</dbReference>
<proteinExistence type="predicted"/>
<dbReference type="EMBL" id="LSRX01000672">
    <property type="protein sequence ID" value="OLP91292.1"/>
    <property type="molecule type" value="Genomic_DNA"/>
</dbReference>
<keyword evidence="3" id="KW-1185">Reference proteome</keyword>
<comment type="caution">
    <text evidence="2">The sequence shown here is derived from an EMBL/GenBank/DDBJ whole genome shotgun (WGS) entry which is preliminary data.</text>
</comment>
<evidence type="ECO:0000256" key="1">
    <source>
        <dbReference type="SAM" id="MobiDB-lite"/>
    </source>
</evidence>
<evidence type="ECO:0000313" key="2">
    <source>
        <dbReference type="EMBL" id="OLP91292.1"/>
    </source>
</evidence>
<feature type="compositionally biased region" description="Pro residues" evidence="1">
    <location>
        <begin position="343"/>
        <end position="359"/>
    </location>
</feature>
<dbReference type="Gene3D" id="2.30.30.40">
    <property type="entry name" value="SH3 Domains"/>
    <property type="match status" value="1"/>
</dbReference>
<dbReference type="SUPFAM" id="SSF47769">
    <property type="entry name" value="SAM/Pointed domain"/>
    <property type="match status" value="1"/>
</dbReference>
<dbReference type="Proteomes" id="UP000186817">
    <property type="component" value="Unassembled WGS sequence"/>
</dbReference>
<organism evidence="2 3">
    <name type="scientific">Symbiodinium microadriaticum</name>
    <name type="common">Dinoflagellate</name>
    <name type="synonym">Zooxanthella microadriatica</name>
    <dbReference type="NCBI Taxonomy" id="2951"/>
    <lineage>
        <taxon>Eukaryota</taxon>
        <taxon>Sar</taxon>
        <taxon>Alveolata</taxon>
        <taxon>Dinophyceae</taxon>
        <taxon>Suessiales</taxon>
        <taxon>Symbiodiniaceae</taxon>
        <taxon>Symbiodinium</taxon>
    </lineage>
</organism>
<dbReference type="Gene3D" id="1.10.150.50">
    <property type="entry name" value="Transcription Factor, Ets-1"/>
    <property type="match status" value="1"/>
</dbReference>
<dbReference type="InterPro" id="IPR001660">
    <property type="entry name" value="SAM"/>
</dbReference>
<feature type="region of interest" description="Disordered" evidence="1">
    <location>
        <begin position="323"/>
        <end position="374"/>
    </location>
</feature>
<gene>
    <name evidence="2" type="ORF">AK812_SmicGene27023</name>
</gene>
<protein>
    <submittedName>
        <fullName evidence="2">Uncharacterized protein</fullName>
    </submittedName>
</protein>
<evidence type="ECO:0000313" key="3">
    <source>
        <dbReference type="Proteomes" id="UP000186817"/>
    </source>
</evidence>
<dbReference type="InterPro" id="IPR037252">
    <property type="entry name" value="Mib_Herc2_sf"/>
</dbReference>
<dbReference type="Pfam" id="PF07647">
    <property type="entry name" value="SAM_2"/>
    <property type="match status" value="1"/>
</dbReference>
<dbReference type="AlphaFoldDB" id="A0A1Q9D7V5"/>
<accession>A0A1Q9D7V5</accession>
<dbReference type="InterPro" id="IPR013761">
    <property type="entry name" value="SAM/pointed_sf"/>
</dbReference>
<dbReference type="SUPFAM" id="SSF159034">
    <property type="entry name" value="Mib/herc2 domain-like"/>
    <property type="match status" value="1"/>
</dbReference>
<name>A0A1Q9D7V5_SYMMI</name>
<reference evidence="2 3" key="1">
    <citation type="submission" date="2016-02" db="EMBL/GenBank/DDBJ databases">
        <title>Genome analysis of coral dinoflagellate symbionts highlights evolutionary adaptations to a symbiotic lifestyle.</title>
        <authorList>
            <person name="Aranda M."/>
            <person name="Li Y."/>
            <person name="Liew Y.J."/>
            <person name="Baumgarten S."/>
            <person name="Simakov O."/>
            <person name="Wilson M."/>
            <person name="Piel J."/>
            <person name="Ashoor H."/>
            <person name="Bougouffa S."/>
            <person name="Bajic V.B."/>
            <person name="Ryu T."/>
            <person name="Ravasi T."/>
            <person name="Bayer T."/>
            <person name="Micklem G."/>
            <person name="Kim H."/>
            <person name="Bhak J."/>
            <person name="Lajeunesse T.C."/>
            <person name="Voolstra C.R."/>
        </authorList>
    </citation>
    <scope>NUCLEOTIDE SEQUENCE [LARGE SCALE GENOMIC DNA]</scope>
    <source>
        <strain evidence="2 3">CCMP2467</strain>
    </source>
</reference>